<reference evidence="2 3" key="1">
    <citation type="submission" date="2019-02" db="EMBL/GenBank/DDBJ databases">
        <title>Deep-cultivation of Planctomycetes and their phenomic and genomic characterization uncovers novel biology.</title>
        <authorList>
            <person name="Wiegand S."/>
            <person name="Jogler M."/>
            <person name="Boedeker C."/>
            <person name="Pinto D."/>
            <person name="Vollmers J."/>
            <person name="Rivas-Marin E."/>
            <person name="Kohn T."/>
            <person name="Peeters S.H."/>
            <person name="Heuer A."/>
            <person name="Rast P."/>
            <person name="Oberbeckmann S."/>
            <person name="Bunk B."/>
            <person name="Jeske O."/>
            <person name="Meyerdierks A."/>
            <person name="Storesund J.E."/>
            <person name="Kallscheuer N."/>
            <person name="Luecker S."/>
            <person name="Lage O.M."/>
            <person name="Pohl T."/>
            <person name="Merkel B.J."/>
            <person name="Hornburger P."/>
            <person name="Mueller R.-W."/>
            <person name="Bruemmer F."/>
            <person name="Labrenz M."/>
            <person name="Spormann A.M."/>
            <person name="Op Den Camp H."/>
            <person name="Overmann J."/>
            <person name="Amann R."/>
            <person name="Jetten M.S.M."/>
            <person name="Mascher T."/>
            <person name="Medema M.H."/>
            <person name="Devos D.P."/>
            <person name="Kaster A.-K."/>
            <person name="Ovreas L."/>
            <person name="Rohde M."/>
            <person name="Galperin M.Y."/>
            <person name="Jogler C."/>
        </authorList>
    </citation>
    <scope>NUCLEOTIDE SEQUENCE [LARGE SCALE GENOMIC DNA]</scope>
    <source>
        <strain evidence="2 3">Pan54</strain>
    </source>
</reference>
<comment type="caution">
    <text evidence="2">The sequence shown here is derived from an EMBL/GenBank/DDBJ whole genome shotgun (WGS) entry which is preliminary data.</text>
</comment>
<dbReference type="Proteomes" id="UP000316095">
    <property type="component" value="Unassembled WGS sequence"/>
</dbReference>
<dbReference type="InterPro" id="IPR020845">
    <property type="entry name" value="AMP-binding_CS"/>
</dbReference>
<dbReference type="EMBL" id="SJPG01000001">
    <property type="protein sequence ID" value="TWT61601.1"/>
    <property type="molecule type" value="Genomic_DNA"/>
</dbReference>
<keyword evidence="2" id="KW-0436">Ligase</keyword>
<keyword evidence="3" id="KW-1185">Reference proteome</keyword>
<dbReference type="AlphaFoldDB" id="A0A5C5XGS3"/>
<feature type="domain" description="AMP-dependent synthetase/ligase" evidence="1">
    <location>
        <begin position="14"/>
        <end position="403"/>
    </location>
</feature>
<dbReference type="InterPro" id="IPR042099">
    <property type="entry name" value="ANL_N_sf"/>
</dbReference>
<proteinExistence type="predicted"/>
<evidence type="ECO:0000259" key="1">
    <source>
        <dbReference type="Pfam" id="PF00501"/>
    </source>
</evidence>
<gene>
    <name evidence="2" type="ORF">Pan54_23370</name>
</gene>
<dbReference type="Gene3D" id="3.40.50.12780">
    <property type="entry name" value="N-terminal domain of ligase-like"/>
    <property type="match status" value="1"/>
</dbReference>
<dbReference type="PANTHER" id="PTHR43767:SF1">
    <property type="entry name" value="NONRIBOSOMAL PEPTIDE SYNTHASE PES1 (EUROFUNG)-RELATED"/>
    <property type="match status" value="1"/>
</dbReference>
<dbReference type="EC" id="6.2.1.3" evidence="2"/>
<evidence type="ECO:0000313" key="2">
    <source>
        <dbReference type="EMBL" id="TWT61601.1"/>
    </source>
</evidence>
<accession>A0A5C5XGS3</accession>
<dbReference type="NCBIfam" id="NF006754">
    <property type="entry name" value="PRK09274.1"/>
    <property type="match status" value="1"/>
</dbReference>
<dbReference type="InterPro" id="IPR050237">
    <property type="entry name" value="ATP-dep_AMP-bd_enzyme"/>
</dbReference>
<dbReference type="InterPro" id="IPR000873">
    <property type="entry name" value="AMP-dep_synth/lig_dom"/>
</dbReference>
<dbReference type="GO" id="GO:0004467">
    <property type="term" value="F:long-chain fatty acid-CoA ligase activity"/>
    <property type="evidence" value="ECO:0007669"/>
    <property type="project" value="UniProtKB-EC"/>
</dbReference>
<dbReference type="SUPFAM" id="SSF56801">
    <property type="entry name" value="Acetyl-CoA synthetase-like"/>
    <property type="match status" value="1"/>
</dbReference>
<protein>
    <submittedName>
        <fullName evidence="2">Long-chain-fatty-acid--CoA ligase</fullName>
        <ecNumber evidence="2">6.2.1.3</ecNumber>
    </submittedName>
</protein>
<sequence>MTDPVKLNIADRLRASASRWPHQRCVVYPEGRDRNGRVAYTHSTFTQLNQETDDLAAGLQKLGTTPKHKLVLMVKPSIEFIALTFAIFKTGATVVLIDPGMGRKRIFDCLDEIEPDGFVAIPIVQAIRQARGKRYRKANINISVGRSFSYGGLPYRKLLELGHNRFQPVETLSTDRAAIIFTSGSTGPPKGVVYEHGMFNAQVDLLQQQYQIQPGEIDLPGFPLFALFNLAMGVTTVIPDMDPTKPADVNPLRIIEAIENQGITQAFGSPALWNRVGRYCVEKSIKLPSLRRILSAGAPVPVPVLEKMKQCCSEIEAEMFTPYGATEALPVCSISASEVLNETAAKTAIGQGTCVGKPFSQVDVRVIHEVSGAISSFEKAEICPKNKIGEIIVRSPSATREYFNRPDATALAKIPDGNQFWHRMGDMGYFDDENRLWFCGRKAHIVRTAQGLMYPVCCEPIFNQHPRVYRSALVGVGEAGKQQPVLIVEPEANCYPKSQNARNTFLDELKVIASQQELTDSIFDFRFHRKLPVDRRHNVKIHREDLAIWAAKN</sequence>
<organism evidence="2 3">
    <name type="scientific">Rubinisphaera italica</name>
    <dbReference type="NCBI Taxonomy" id="2527969"/>
    <lineage>
        <taxon>Bacteria</taxon>
        <taxon>Pseudomonadati</taxon>
        <taxon>Planctomycetota</taxon>
        <taxon>Planctomycetia</taxon>
        <taxon>Planctomycetales</taxon>
        <taxon>Planctomycetaceae</taxon>
        <taxon>Rubinisphaera</taxon>
    </lineage>
</organism>
<dbReference type="Pfam" id="PF00501">
    <property type="entry name" value="AMP-binding"/>
    <property type="match status" value="1"/>
</dbReference>
<name>A0A5C5XGS3_9PLAN</name>
<dbReference type="PANTHER" id="PTHR43767">
    <property type="entry name" value="LONG-CHAIN-FATTY-ACID--COA LIGASE"/>
    <property type="match status" value="1"/>
</dbReference>
<dbReference type="PROSITE" id="PS00455">
    <property type="entry name" value="AMP_BINDING"/>
    <property type="match status" value="1"/>
</dbReference>
<evidence type="ECO:0000313" key="3">
    <source>
        <dbReference type="Proteomes" id="UP000316095"/>
    </source>
</evidence>
<dbReference type="OrthoDB" id="9799237at2"/>